<organism evidence="1 2">
    <name type="scientific">Vitis vinifera</name>
    <name type="common">Grape</name>
    <dbReference type="NCBI Taxonomy" id="29760"/>
    <lineage>
        <taxon>Eukaryota</taxon>
        <taxon>Viridiplantae</taxon>
        <taxon>Streptophyta</taxon>
        <taxon>Embryophyta</taxon>
        <taxon>Tracheophyta</taxon>
        <taxon>Spermatophyta</taxon>
        <taxon>Magnoliopsida</taxon>
        <taxon>eudicotyledons</taxon>
        <taxon>Gunneridae</taxon>
        <taxon>Pentapetalae</taxon>
        <taxon>rosids</taxon>
        <taxon>Vitales</taxon>
        <taxon>Vitaceae</taxon>
        <taxon>Viteae</taxon>
        <taxon>Vitis</taxon>
    </lineage>
</organism>
<protein>
    <submittedName>
        <fullName evidence="1">Uncharacterized protein</fullName>
    </submittedName>
</protein>
<sequence length="327" mass="36576">MRNPSPRIQNLIKWLPRPIPTHQTLKPATAMESQVSQLGSSSVTSHFAISYEALLAEASRYPNSFPSSSDSLGIGFLSSSSTSNLVRVVEVWSNPIFCGGLEERGGEDTHRLLRIVLADGRSMGCLAHEELELVKTRGGQEGQTEEKGTFSESRSSNCLAQFSNFLGLPIEGFKGEILTLFRKLKLKKELKAQMAGKRSKNGASKGDEEVRVLWVYNPTARRNREGLWENWGLSRGLWSDPWWGRIENPHLEKLKALKAKLKVWNKEVFDNALIREKMALNQVLKIEALETPFSEEEVLSALSNPMGTKHQALTAFLWLSRSSIGIL</sequence>
<reference evidence="1 2" key="1">
    <citation type="journal article" date="2018" name="PLoS Genet.">
        <title>Population sequencing reveals clonal diversity and ancestral inbreeding in the grapevine cultivar Chardonnay.</title>
        <authorList>
            <person name="Roach M.J."/>
            <person name="Johnson D.L."/>
            <person name="Bohlmann J."/>
            <person name="van Vuuren H.J."/>
            <person name="Jones S.J."/>
            <person name="Pretorius I.S."/>
            <person name="Schmidt S.A."/>
            <person name="Borneman A.R."/>
        </authorList>
    </citation>
    <scope>NUCLEOTIDE SEQUENCE [LARGE SCALE GENOMIC DNA]</scope>
    <source>
        <strain evidence="2">cv. Chardonnay</strain>
        <tissue evidence="1">Leaf</tissue>
    </source>
</reference>
<dbReference type="EMBL" id="QGNW01000206">
    <property type="protein sequence ID" value="RVW85274.1"/>
    <property type="molecule type" value="Genomic_DNA"/>
</dbReference>
<gene>
    <name evidence="1" type="ORF">CK203_046567</name>
</gene>
<name>A0A438HLF2_VITVI</name>
<dbReference type="Proteomes" id="UP000288805">
    <property type="component" value="Unassembled WGS sequence"/>
</dbReference>
<evidence type="ECO:0000313" key="1">
    <source>
        <dbReference type="EMBL" id="RVW85274.1"/>
    </source>
</evidence>
<accession>A0A438HLF2</accession>
<dbReference type="AlphaFoldDB" id="A0A438HLF2"/>
<comment type="caution">
    <text evidence="1">The sequence shown here is derived from an EMBL/GenBank/DDBJ whole genome shotgun (WGS) entry which is preliminary data.</text>
</comment>
<proteinExistence type="predicted"/>
<evidence type="ECO:0000313" key="2">
    <source>
        <dbReference type="Proteomes" id="UP000288805"/>
    </source>
</evidence>